<feature type="domain" description="DinB-like" evidence="1">
    <location>
        <begin position="34"/>
        <end position="164"/>
    </location>
</feature>
<dbReference type="Pfam" id="PF12867">
    <property type="entry name" value="DinB_2"/>
    <property type="match status" value="1"/>
</dbReference>
<reference evidence="2 3" key="1">
    <citation type="submission" date="2016-05" db="EMBL/GenBank/DDBJ databases">
        <title>Paenibacillus sp. 1ZS3-15 nov., isolated from the rhizosphere soil.</title>
        <authorList>
            <person name="Zhang X.X."/>
            <person name="Zhang J."/>
        </authorList>
    </citation>
    <scope>NUCLEOTIDE SEQUENCE [LARGE SCALE GENOMIC DNA]</scope>
    <source>
        <strain evidence="2 3">1ZS3-15</strain>
    </source>
</reference>
<dbReference type="SUPFAM" id="SSF109854">
    <property type="entry name" value="DinB/YfiT-like putative metalloenzymes"/>
    <property type="match status" value="1"/>
</dbReference>
<accession>A0A198A2J0</accession>
<keyword evidence="3" id="KW-1185">Reference proteome</keyword>
<dbReference type="AlphaFoldDB" id="A0A198A2J0"/>
<dbReference type="InterPro" id="IPR034660">
    <property type="entry name" value="DinB/YfiT-like"/>
</dbReference>
<evidence type="ECO:0000313" key="3">
    <source>
        <dbReference type="Proteomes" id="UP000078454"/>
    </source>
</evidence>
<evidence type="ECO:0000259" key="1">
    <source>
        <dbReference type="Pfam" id="PF12867"/>
    </source>
</evidence>
<evidence type="ECO:0000313" key="2">
    <source>
        <dbReference type="EMBL" id="OAS15218.1"/>
    </source>
</evidence>
<protein>
    <submittedName>
        <fullName evidence="2">Squalene--hopene cyclase</fullName>
    </submittedName>
</protein>
<gene>
    <name evidence="2" type="ORF">A8708_22725</name>
</gene>
<dbReference type="Gene3D" id="1.20.120.450">
    <property type="entry name" value="dinb family like domain"/>
    <property type="match status" value="1"/>
</dbReference>
<comment type="caution">
    <text evidence="2">The sequence shown here is derived from an EMBL/GenBank/DDBJ whole genome shotgun (WGS) entry which is preliminary data.</text>
</comment>
<dbReference type="OrthoDB" id="9793216at2"/>
<proteinExistence type="predicted"/>
<dbReference type="EMBL" id="LYPB01000084">
    <property type="protein sequence ID" value="OAS15218.1"/>
    <property type="molecule type" value="Genomic_DNA"/>
</dbReference>
<dbReference type="Proteomes" id="UP000078454">
    <property type="component" value="Unassembled WGS sequence"/>
</dbReference>
<dbReference type="InterPro" id="IPR024775">
    <property type="entry name" value="DinB-like"/>
</dbReference>
<organism evidence="2 3">
    <name type="scientific">Paenibacillus oryzisoli</name>
    <dbReference type="NCBI Taxonomy" id="1850517"/>
    <lineage>
        <taxon>Bacteria</taxon>
        <taxon>Bacillati</taxon>
        <taxon>Bacillota</taxon>
        <taxon>Bacilli</taxon>
        <taxon>Bacillales</taxon>
        <taxon>Paenibacillaceae</taxon>
        <taxon>Paenibacillus</taxon>
    </lineage>
</organism>
<name>A0A198A2J0_9BACL</name>
<dbReference type="RefSeq" id="WP_068668416.1">
    <property type="nucleotide sequence ID" value="NZ_LYPB01000084.1"/>
</dbReference>
<dbReference type="STRING" id="1850517.A8708_22725"/>
<sequence length="170" mass="19021">MLQRPRHDEYSSYYTGYIGLVPEGDYVSILISQEKALVSLFSNLTEQIALSRYAPGKWSLKEVLAHITDTERIMSYRLLRIARGDTTDLPGFDQDIFIANAAFDDVALTDLVKDFQAVRQATLALLPTITETAWTRVGTANTFAISARAIAYVIAGHAQHHLNIAQEKYL</sequence>